<sequence length="308" mass="34650">MRRYKFMIVALVLLTVCMLCGCAAGPSIDIECTGLEEGERVFVLAKPTDDEELRTPYDADIVGSEIYTAEKDGFVLADQISEVSNVEFGTENLPGSRSETMTVCSVHFNSQDGIRGFCKNHKLIRLAVCDDRWKIKQISSDIDLLDKNGEDVLLDGKFDAATGSFKNAKFGSGEGGNAGRALGYIFIFLLETIAWGANIILLIVMAVINRKERLVNPLIVGLLFGMFSLADPVLIILYLGAEGWQGIPAFLIINIPWLLDWSMLFRYRSRYIKEKKIQEYVPVNDIEYMNTDCNYIMVNNEHTDRSRW</sequence>
<feature type="signal peptide" evidence="2">
    <location>
        <begin position="1"/>
        <end position="23"/>
    </location>
</feature>
<evidence type="ECO:0008006" key="5">
    <source>
        <dbReference type="Google" id="ProtNLM"/>
    </source>
</evidence>
<gene>
    <name evidence="3" type="ORF">SAMN02910406_03226</name>
</gene>
<dbReference type="Proteomes" id="UP000182192">
    <property type="component" value="Unassembled WGS sequence"/>
</dbReference>
<keyword evidence="1" id="KW-0812">Transmembrane</keyword>
<evidence type="ECO:0000313" key="4">
    <source>
        <dbReference type="Proteomes" id="UP000182192"/>
    </source>
</evidence>
<proteinExistence type="predicted"/>
<dbReference type="RefSeq" id="WP_074963017.1">
    <property type="nucleotide sequence ID" value="NZ_FOKQ01000039.1"/>
</dbReference>
<keyword evidence="2" id="KW-0732">Signal</keyword>
<keyword evidence="1" id="KW-0472">Membrane</keyword>
<name>A0A1I1PXZ7_RUMAL</name>
<feature type="chain" id="PRO_5010285873" description="Lipoprotein" evidence="2">
    <location>
        <begin position="24"/>
        <end position="308"/>
    </location>
</feature>
<evidence type="ECO:0000313" key="3">
    <source>
        <dbReference type="EMBL" id="SFD14635.1"/>
    </source>
</evidence>
<dbReference type="OrthoDB" id="1823144at2"/>
<reference evidence="3 4" key="1">
    <citation type="submission" date="2016-10" db="EMBL/GenBank/DDBJ databases">
        <authorList>
            <person name="de Groot N.N."/>
        </authorList>
    </citation>
    <scope>NUCLEOTIDE SEQUENCE [LARGE SCALE GENOMIC DNA]</scope>
    <source>
        <strain evidence="3 4">AR67</strain>
    </source>
</reference>
<evidence type="ECO:0000256" key="2">
    <source>
        <dbReference type="SAM" id="SignalP"/>
    </source>
</evidence>
<keyword evidence="1" id="KW-1133">Transmembrane helix</keyword>
<protein>
    <recommendedName>
        <fullName evidence="5">Lipoprotein</fullName>
    </recommendedName>
</protein>
<feature type="transmembrane region" description="Helical" evidence="1">
    <location>
        <begin position="220"/>
        <end position="241"/>
    </location>
</feature>
<dbReference type="EMBL" id="FOKQ01000039">
    <property type="protein sequence ID" value="SFD14635.1"/>
    <property type="molecule type" value="Genomic_DNA"/>
</dbReference>
<feature type="transmembrane region" description="Helical" evidence="1">
    <location>
        <begin position="182"/>
        <end position="208"/>
    </location>
</feature>
<dbReference type="PROSITE" id="PS51257">
    <property type="entry name" value="PROKAR_LIPOPROTEIN"/>
    <property type="match status" value="1"/>
</dbReference>
<dbReference type="AlphaFoldDB" id="A0A1I1PXZ7"/>
<evidence type="ECO:0000256" key="1">
    <source>
        <dbReference type="SAM" id="Phobius"/>
    </source>
</evidence>
<feature type="transmembrane region" description="Helical" evidence="1">
    <location>
        <begin position="247"/>
        <end position="267"/>
    </location>
</feature>
<accession>A0A1I1PXZ7</accession>
<organism evidence="3 4">
    <name type="scientific">Ruminococcus albus</name>
    <dbReference type="NCBI Taxonomy" id="1264"/>
    <lineage>
        <taxon>Bacteria</taxon>
        <taxon>Bacillati</taxon>
        <taxon>Bacillota</taxon>
        <taxon>Clostridia</taxon>
        <taxon>Eubacteriales</taxon>
        <taxon>Oscillospiraceae</taxon>
        <taxon>Ruminococcus</taxon>
    </lineage>
</organism>